<gene>
    <name evidence="1" type="ORF">NCTC12000_02626</name>
</gene>
<dbReference type="Proteomes" id="UP000254631">
    <property type="component" value="Unassembled WGS sequence"/>
</dbReference>
<evidence type="ECO:0000313" key="2">
    <source>
        <dbReference type="Proteomes" id="UP000254631"/>
    </source>
</evidence>
<organism evidence="1 2">
    <name type="scientific">Legionella pneumophila</name>
    <dbReference type="NCBI Taxonomy" id="446"/>
    <lineage>
        <taxon>Bacteria</taxon>
        <taxon>Pseudomonadati</taxon>
        <taxon>Pseudomonadota</taxon>
        <taxon>Gammaproteobacteria</taxon>
        <taxon>Legionellales</taxon>
        <taxon>Legionellaceae</taxon>
        <taxon>Legionella</taxon>
    </lineage>
</organism>
<reference evidence="1 2" key="1">
    <citation type="submission" date="2018-06" db="EMBL/GenBank/DDBJ databases">
        <authorList>
            <consortium name="Pathogen Informatics"/>
            <person name="Doyle S."/>
        </authorList>
    </citation>
    <scope>NUCLEOTIDE SEQUENCE [LARGE SCALE GENOMIC DNA]</scope>
    <source>
        <strain evidence="1 2">NCTC12000</strain>
    </source>
</reference>
<proteinExistence type="predicted"/>
<accession>A0A378K8G5</accession>
<protein>
    <submittedName>
        <fullName evidence="1">Uncharacterized protein</fullName>
    </submittedName>
</protein>
<dbReference type="EMBL" id="UGOL01000001">
    <property type="protein sequence ID" value="STX80610.1"/>
    <property type="molecule type" value="Genomic_DNA"/>
</dbReference>
<evidence type="ECO:0000313" key="1">
    <source>
        <dbReference type="EMBL" id="STX80610.1"/>
    </source>
</evidence>
<dbReference type="AlphaFoldDB" id="A0A378K8G5"/>
<name>A0A378K8G5_LEGPN</name>
<sequence>MAVREFNQYHFPSWSKKLTKVYWIKMPECLLRLPATLSGIDLLGRLTEILQSKPKPNQAEEHT</sequence>